<protein>
    <recommendedName>
        <fullName evidence="5 14">Adenine DNA glycosylase</fullName>
        <ecNumber evidence="4 14">3.2.2.31</ecNumber>
    </recommendedName>
</protein>
<keyword evidence="12" id="KW-0234">DNA repair</keyword>
<evidence type="ECO:0000256" key="1">
    <source>
        <dbReference type="ARBA" id="ARBA00000843"/>
    </source>
</evidence>
<dbReference type="CDD" id="cd03431">
    <property type="entry name" value="NUDIX_DNA_Glycosylase_C-MutY"/>
    <property type="match status" value="1"/>
</dbReference>
<dbReference type="InterPro" id="IPR003265">
    <property type="entry name" value="HhH-GPD_domain"/>
</dbReference>
<evidence type="ECO:0000256" key="6">
    <source>
        <dbReference type="ARBA" id="ARBA00022485"/>
    </source>
</evidence>
<dbReference type="CDD" id="cd00056">
    <property type="entry name" value="ENDO3c"/>
    <property type="match status" value="1"/>
</dbReference>
<evidence type="ECO:0000256" key="10">
    <source>
        <dbReference type="ARBA" id="ARBA00023004"/>
    </source>
</evidence>
<dbReference type="Pfam" id="PF14815">
    <property type="entry name" value="NUDIX_4"/>
    <property type="match status" value="1"/>
</dbReference>
<dbReference type="EMBL" id="WWNE01000003">
    <property type="protein sequence ID" value="NBG64702.1"/>
    <property type="molecule type" value="Genomic_DNA"/>
</dbReference>
<keyword evidence="10 14" id="KW-0408">Iron</keyword>
<dbReference type="InterPro" id="IPR029119">
    <property type="entry name" value="MutY_C"/>
</dbReference>
<dbReference type="PANTHER" id="PTHR42944">
    <property type="entry name" value="ADENINE DNA GLYCOSYLASE"/>
    <property type="match status" value="1"/>
</dbReference>
<evidence type="ECO:0000256" key="8">
    <source>
        <dbReference type="ARBA" id="ARBA00022763"/>
    </source>
</evidence>
<dbReference type="GO" id="GO:0035485">
    <property type="term" value="F:adenine/guanine mispair binding"/>
    <property type="evidence" value="ECO:0007669"/>
    <property type="project" value="TreeGrafter"/>
</dbReference>
<dbReference type="GO" id="GO:0046872">
    <property type="term" value="F:metal ion binding"/>
    <property type="evidence" value="ECO:0007669"/>
    <property type="project" value="UniProtKB-UniRule"/>
</dbReference>
<comment type="function">
    <text evidence="2">Adenine glycosylase active on G-A mispairs. MutY also corrects error-prone DNA synthesis past GO lesions which are due to the oxidatively damaged form of guanine: 7,8-dihydro-8-oxoguanine (8-oxo-dGTP).</text>
</comment>
<evidence type="ECO:0000256" key="2">
    <source>
        <dbReference type="ARBA" id="ARBA00002933"/>
    </source>
</evidence>
<organism evidence="16 17">
    <name type="scientific">Acidiluteibacter ferrifornacis</name>
    <dbReference type="NCBI Taxonomy" id="2692424"/>
    <lineage>
        <taxon>Bacteria</taxon>
        <taxon>Pseudomonadati</taxon>
        <taxon>Bacteroidota</taxon>
        <taxon>Flavobacteriia</taxon>
        <taxon>Flavobacteriales</taxon>
        <taxon>Cryomorphaceae</taxon>
        <taxon>Acidiluteibacter</taxon>
    </lineage>
</organism>
<dbReference type="Proteomes" id="UP000470771">
    <property type="component" value="Unassembled WGS sequence"/>
</dbReference>
<comment type="cofactor">
    <cofactor evidence="14">
        <name>[4Fe-4S] cluster</name>
        <dbReference type="ChEBI" id="CHEBI:49883"/>
    </cofactor>
    <text evidence="14">Binds 1 [4Fe-4S] cluster.</text>
</comment>
<dbReference type="Pfam" id="PF00730">
    <property type="entry name" value="HhH-GPD"/>
    <property type="match status" value="1"/>
</dbReference>
<keyword evidence="17" id="KW-1185">Reference proteome</keyword>
<evidence type="ECO:0000256" key="12">
    <source>
        <dbReference type="ARBA" id="ARBA00023204"/>
    </source>
</evidence>
<dbReference type="SUPFAM" id="SSF48150">
    <property type="entry name" value="DNA-glycosylase"/>
    <property type="match status" value="1"/>
</dbReference>
<dbReference type="InterPro" id="IPR044298">
    <property type="entry name" value="MIG/MutY"/>
</dbReference>
<comment type="catalytic activity">
    <reaction evidence="1 14">
        <text>Hydrolyzes free adenine bases from 7,8-dihydro-8-oxoguanine:adenine mismatched double-stranded DNA, leaving an apurinic site.</text>
        <dbReference type="EC" id="3.2.2.31"/>
    </reaction>
</comment>
<dbReference type="InterPro" id="IPR023170">
    <property type="entry name" value="HhH_base_excis_C"/>
</dbReference>
<dbReference type="FunFam" id="1.10.340.30:FF:000002">
    <property type="entry name" value="Adenine DNA glycosylase"/>
    <property type="match status" value="1"/>
</dbReference>
<dbReference type="AlphaFoldDB" id="A0A6N9NFX9"/>
<dbReference type="InterPro" id="IPR011257">
    <property type="entry name" value="DNA_glycosylase"/>
</dbReference>
<dbReference type="NCBIfam" id="TIGR01084">
    <property type="entry name" value="mutY"/>
    <property type="match status" value="1"/>
</dbReference>
<dbReference type="GO" id="GO:0032357">
    <property type="term" value="F:oxidized purine DNA binding"/>
    <property type="evidence" value="ECO:0007669"/>
    <property type="project" value="TreeGrafter"/>
</dbReference>
<dbReference type="SUPFAM" id="SSF55811">
    <property type="entry name" value="Nudix"/>
    <property type="match status" value="1"/>
</dbReference>
<evidence type="ECO:0000256" key="14">
    <source>
        <dbReference type="RuleBase" id="RU365096"/>
    </source>
</evidence>
<keyword evidence="8 14" id="KW-0227">DNA damage</keyword>
<evidence type="ECO:0000313" key="16">
    <source>
        <dbReference type="EMBL" id="NBG64702.1"/>
    </source>
</evidence>
<dbReference type="Gene3D" id="1.10.1670.10">
    <property type="entry name" value="Helix-hairpin-Helix base-excision DNA repair enzymes (C-terminal)"/>
    <property type="match status" value="1"/>
</dbReference>
<evidence type="ECO:0000256" key="5">
    <source>
        <dbReference type="ARBA" id="ARBA00022023"/>
    </source>
</evidence>
<evidence type="ECO:0000259" key="15">
    <source>
        <dbReference type="SMART" id="SM00478"/>
    </source>
</evidence>
<dbReference type="InterPro" id="IPR005760">
    <property type="entry name" value="A/G_AdeGlyc_MutY"/>
</dbReference>
<accession>A0A6N9NFX9</accession>
<evidence type="ECO:0000256" key="13">
    <source>
        <dbReference type="ARBA" id="ARBA00023295"/>
    </source>
</evidence>
<dbReference type="GO" id="GO:0006298">
    <property type="term" value="P:mismatch repair"/>
    <property type="evidence" value="ECO:0007669"/>
    <property type="project" value="TreeGrafter"/>
</dbReference>
<comment type="similarity">
    <text evidence="3 14">Belongs to the Nth/MutY family.</text>
</comment>
<dbReference type="Gene3D" id="3.90.79.10">
    <property type="entry name" value="Nucleoside Triphosphate Pyrophosphohydrolase"/>
    <property type="match status" value="1"/>
</dbReference>
<evidence type="ECO:0000256" key="3">
    <source>
        <dbReference type="ARBA" id="ARBA00008343"/>
    </source>
</evidence>
<dbReference type="SMART" id="SM00478">
    <property type="entry name" value="ENDO3c"/>
    <property type="match status" value="1"/>
</dbReference>
<evidence type="ECO:0000256" key="4">
    <source>
        <dbReference type="ARBA" id="ARBA00012045"/>
    </source>
</evidence>
<sequence length="357" mass="40996">MFKNYLHSWYLINHRDLPWRNTKNPYKIWLSEVILQQTRVDQGMDYYNKFTSKYPSILALAKASEDEVLKDWEGLGYYSRARNLLFTAKHIAQNLKGEFPRHYSEIIKLKGIGPYAAAAISSFAFEEEKAVVDGNVYRTLSRVFGISTPIDTTAGKKEFQALADDLIKNQKPSVHNQAMMEFGALQCTPKNPDCQSCPLPTICFAYEHDLIGDLPVKSKKVKQSKRHFSYLIISDGKKLLLNKRPEKGIWANLFEFPLIESSSELEQEKVQQTELWNSLVIASKGTVKFKSDSYRHILSHQIITADFYEVKVDKMPTLSTTKNLIINKSELNQFALPKLLLNYLSDRDDLLSLLNDN</sequence>
<keyword evidence="7" id="KW-0479">Metal-binding</keyword>
<gene>
    <name evidence="16" type="primary">mutY</name>
    <name evidence="16" type="ORF">GQN54_01145</name>
</gene>
<dbReference type="GO" id="GO:0051539">
    <property type="term" value="F:4 iron, 4 sulfur cluster binding"/>
    <property type="evidence" value="ECO:0007669"/>
    <property type="project" value="UniProtKB-UniRule"/>
</dbReference>
<dbReference type="InterPro" id="IPR015797">
    <property type="entry name" value="NUDIX_hydrolase-like_dom_sf"/>
</dbReference>
<evidence type="ECO:0000256" key="9">
    <source>
        <dbReference type="ARBA" id="ARBA00022801"/>
    </source>
</evidence>
<dbReference type="Gene3D" id="1.10.340.30">
    <property type="entry name" value="Hypothetical protein, domain 2"/>
    <property type="match status" value="1"/>
</dbReference>
<proteinExistence type="inferred from homology"/>
<dbReference type="GO" id="GO:0000701">
    <property type="term" value="F:purine-specific mismatch base pair DNA N-glycosylase activity"/>
    <property type="evidence" value="ECO:0007669"/>
    <property type="project" value="UniProtKB-EC"/>
</dbReference>
<reference evidence="16 17" key="1">
    <citation type="submission" date="2019-12" db="EMBL/GenBank/DDBJ databases">
        <authorList>
            <person name="Zhao J."/>
        </authorList>
    </citation>
    <scope>NUCLEOTIDE SEQUENCE [LARGE SCALE GENOMIC DNA]</scope>
    <source>
        <strain evidence="16 17">S-15</strain>
    </source>
</reference>
<dbReference type="EC" id="3.2.2.31" evidence="4 14"/>
<dbReference type="GO" id="GO:0006284">
    <property type="term" value="P:base-excision repair"/>
    <property type="evidence" value="ECO:0007669"/>
    <property type="project" value="UniProtKB-UniRule"/>
</dbReference>
<dbReference type="GO" id="GO:0034039">
    <property type="term" value="F:8-oxo-7,8-dihydroguanine DNA N-glycosylase activity"/>
    <property type="evidence" value="ECO:0007669"/>
    <property type="project" value="TreeGrafter"/>
</dbReference>
<keyword evidence="6" id="KW-0004">4Fe-4S</keyword>
<feature type="domain" description="HhH-GPD" evidence="15">
    <location>
        <begin position="34"/>
        <end position="185"/>
    </location>
</feature>
<evidence type="ECO:0000313" key="17">
    <source>
        <dbReference type="Proteomes" id="UP000470771"/>
    </source>
</evidence>
<comment type="caution">
    <text evidence="16">The sequence shown here is derived from an EMBL/GenBank/DDBJ whole genome shotgun (WGS) entry which is preliminary data.</text>
</comment>
<keyword evidence="13 14" id="KW-0326">Glycosidase</keyword>
<evidence type="ECO:0000256" key="11">
    <source>
        <dbReference type="ARBA" id="ARBA00023014"/>
    </source>
</evidence>
<keyword evidence="9" id="KW-0378">Hydrolase</keyword>
<name>A0A6N9NFX9_9FLAO</name>
<evidence type="ECO:0000256" key="7">
    <source>
        <dbReference type="ARBA" id="ARBA00022723"/>
    </source>
</evidence>
<dbReference type="PANTHER" id="PTHR42944:SF1">
    <property type="entry name" value="ADENINE DNA GLYCOSYLASE"/>
    <property type="match status" value="1"/>
</dbReference>
<keyword evidence="11" id="KW-0411">Iron-sulfur</keyword>